<organism evidence="2 3">
    <name type="scientific">Clostridium kluyveri</name>
    <dbReference type="NCBI Taxonomy" id="1534"/>
    <lineage>
        <taxon>Bacteria</taxon>
        <taxon>Bacillati</taxon>
        <taxon>Bacillota</taxon>
        <taxon>Clostridia</taxon>
        <taxon>Eubacteriales</taxon>
        <taxon>Clostridiaceae</taxon>
        <taxon>Clostridium</taxon>
    </lineage>
</organism>
<accession>A0A1L5F489</accession>
<evidence type="ECO:0000313" key="2">
    <source>
        <dbReference type="EMBL" id="APM37828.1"/>
    </source>
</evidence>
<evidence type="ECO:0000313" key="3">
    <source>
        <dbReference type="Proteomes" id="UP000184604"/>
    </source>
</evidence>
<dbReference type="EMBL" id="CP018335">
    <property type="protein sequence ID" value="APM37828.1"/>
    <property type="molecule type" value="Genomic_DNA"/>
</dbReference>
<dbReference type="RefSeq" id="WP_073537516.1">
    <property type="nucleotide sequence ID" value="NZ_CP018335.1"/>
</dbReference>
<feature type="transmembrane region" description="Helical" evidence="1">
    <location>
        <begin position="63"/>
        <end position="83"/>
    </location>
</feature>
<sequence length="93" mass="10960">MKEINKRDTSILLATLDRDIDMKCMELKEKQRQIRLKNIFFLSCIFILLSFLMQIFFKLFNVNFIAVIIVYQTLASILFIPFIPNLSKGVVLK</sequence>
<name>A0A1L5F489_CLOKL</name>
<keyword evidence="1" id="KW-0812">Transmembrane</keyword>
<gene>
    <name evidence="2" type="ORF">BS101_03285</name>
</gene>
<dbReference type="AlphaFoldDB" id="A0A1L5F489"/>
<dbReference type="Proteomes" id="UP000184604">
    <property type="component" value="Chromosome"/>
</dbReference>
<proteinExistence type="predicted"/>
<keyword evidence="1" id="KW-0472">Membrane</keyword>
<keyword evidence="1" id="KW-1133">Transmembrane helix</keyword>
<reference evidence="2 3" key="1">
    <citation type="submission" date="2016-12" db="EMBL/GenBank/DDBJ databases">
        <title>Complete genome sequence of Clostridium kluyveri JZZ isolated from the pit mud of a Chinese flavor liquor-making factory.</title>
        <authorList>
            <person name="Wang Y."/>
        </authorList>
    </citation>
    <scope>NUCLEOTIDE SEQUENCE [LARGE SCALE GENOMIC DNA]</scope>
    <source>
        <strain evidence="2 3">JZZ</strain>
    </source>
</reference>
<protein>
    <submittedName>
        <fullName evidence="2">Uncharacterized protein</fullName>
    </submittedName>
</protein>
<dbReference type="OrthoDB" id="2088021at2"/>
<evidence type="ECO:0000256" key="1">
    <source>
        <dbReference type="SAM" id="Phobius"/>
    </source>
</evidence>
<feature type="transmembrane region" description="Helical" evidence="1">
    <location>
        <begin position="38"/>
        <end position="57"/>
    </location>
</feature>